<feature type="compositionally biased region" description="Basic and acidic residues" evidence="1">
    <location>
        <begin position="88"/>
        <end position="102"/>
    </location>
</feature>
<feature type="region of interest" description="Disordered" evidence="1">
    <location>
        <begin position="82"/>
        <end position="143"/>
    </location>
</feature>
<evidence type="ECO:0000313" key="2">
    <source>
        <dbReference type="EMBL" id="CCD14821.1"/>
    </source>
</evidence>
<name>F9WC33_TRYCI</name>
<gene>
    <name evidence="2" type="ORF">TCIL3000_0_54020</name>
</gene>
<keyword evidence="3" id="KW-1185">Reference proteome</keyword>
<reference evidence="2 3" key="2">
    <citation type="journal article" date="2012" name="Proc. Natl. Acad. Sci. U.S.A.">
        <title>Antigenic diversity is generated by distinct evolutionary mechanisms in African trypanosome species.</title>
        <authorList>
            <person name="Jackson A.P."/>
            <person name="Berry A."/>
            <person name="Aslett M."/>
            <person name="Allison H.C."/>
            <person name="Burton P."/>
            <person name="Vavrova-Anderson J."/>
            <person name="Brown R."/>
            <person name="Browne H."/>
            <person name="Corton N."/>
            <person name="Hauser H."/>
            <person name="Gamble J."/>
            <person name="Gilderthorp R."/>
            <person name="Marcello L."/>
            <person name="McQuillan J."/>
            <person name="Otto T.D."/>
            <person name="Quail M.A."/>
            <person name="Sanders M.J."/>
            <person name="van Tonder A."/>
            <person name="Ginger M.L."/>
            <person name="Field M.C."/>
            <person name="Barry J.D."/>
            <person name="Hertz-Fowler C."/>
            <person name="Berriman M."/>
        </authorList>
    </citation>
    <scope>NUCLEOTIDE SEQUENCE [LARGE SCALE GENOMIC DNA]</scope>
    <source>
        <strain evidence="2 3">IL3000</strain>
    </source>
</reference>
<protein>
    <recommendedName>
        <fullName evidence="4">Variant surface glycoprotein</fullName>
    </recommendedName>
</protein>
<dbReference type="Proteomes" id="UP000000702">
    <property type="component" value="Unassembled WGS sequence"/>
</dbReference>
<evidence type="ECO:0000313" key="3">
    <source>
        <dbReference type="Proteomes" id="UP000000702"/>
    </source>
</evidence>
<sequence>MRGSEDALESLKCATKLAKDALKKGNVSGKSTFYFGERNESSSCDGMNGNNVCAAHQGEPKANVNVPWIVRLNQAVDELGSVLSPTPKESKDSAKIPQKRTESLLLIPGESKETAPHVEVPPRESNEISGKKEHQVGIAPKMK</sequence>
<reference evidence="3" key="1">
    <citation type="submission" date="2011-07" db="EMBL/GenBank/DDBJ databases">
        <title>Divergent evolution of antigenic variation in African trypanosomes.</title>
        <authorList>
            <person name="Jackson A.P."/>
            <person name="Berry A."/>
            <person name="Allison H.C."/>
            <person name="Burton P."/>
            <person name="Anderson J."/>
            <person name="Aslett M."/>
            <person name="Brown R."/>
            <person name="Corton N."/>
            <person name="Harris D."/>
            <person name="Hauser H."/>
            <person name="Gamble J."/>
            <person name="Gilderthorp R."/>
            <person name="McQuillan J."/>
            <person name="Quail M.A."/>
            <person name="Sanders M."/>
            <person name="Van Tonder A."/>
            <person name="Ginger M.L."/>
            <person name="Donelson J.E."/>
            <person name="Field M.C."/>
            <person name="Barry J.D."/>
            <person name="Berriman M."/>
            <person name="Hertz-Fowler C."/>
        </authorList>
    </citation>
    <scope>NUCLEOTIDE SEQUENCE [LARGE SCALE GENOMIC DNA]</scope>
    <source>
        <strain evidence="3">IL3000</strain>
    </source>
</reference>
<dbReference type="EMBL" id="CAEQ01001662">
    <property type="protein sequence ID" value="CCD14821.1"/>
    <property type="molecule type" value="Genomic_DNA"/>
</dbReference>
<evidence type="ECO:0008006" key="4">
    <source>
        <dbReference type="Google" id="ProtNLM"/>
    </source>
</evidence>
<dbReference type="AlphaFoldDB" id="F9WC33"/>
<feature type="compositionally biased region" description="Basic and acidic residues" evidence="1">
    <location>
        <begin position="110"/>
        <end position="135"/>
    </location>
</feature>
<comment type="caution">
    <text evidence="2">The sequence shown here is derived from an EMBL/GenBank/DDBJ whole genome shotgun (WGS) entry which is preliminary data.</text>
</comment>
<accession>F9WC33</accession>
<evidence type="ECO:0000256" key="1">
    <source>
        <dbReference type="SAM" id="MobiDB-lite"/>
    </source>
</evidence>
<proteinExistence type="predicted"/>
<organism evidence="2 3">
    <name type="scientific">Trypanosoma congolense (strain IL3000)</name>
    <dbReference type="NCBI Taxonomy" id="1068625"/>
    <lineage>
        <taxon>Eukaryota</taxon>
        <taxon>Discoba</taxon>
        <taxon>Euglenozoa</taxon>
        <taxon>Kinetoplastea</taxon>
        <taxon>Metakinetoplastina</taxon>
        <taxon>Trypanosomatida</taxon>
        <taxon>Trypanosomatidae</taxon>
        <taxon>Trypanosoma</taxon>
        <taxon>Nannomonas</taxon>
    </lineage>
</organism>